<evidence type="ECO:0000313" key="1">
    <source>
        <dbReference type="EMBL" id="KJZ74776.1"/>
    </source>
</evidence>
<organism evidence="1 2">
    <name type="scientific">Hirsutella minnesotensis 3608</name>
    <dbReference type="NCBI Taxonomy" id="1043627"/>
    <lineage>
        <taxon>Eukaryota</taxon>
        <taxon>Fungi</taxon>
        <taxon>Dikarya</taxon>
        <taxon>Ascomycota</taxon>
        <taxon>Pezizomycotina</taxon>
        <taxon>Sordariomycetes</taxon>
        <taxon>Hypocreomycetidae</taxon>
        <taxon>Hypocreales</taxon>
        <taxon>Ophiocordycipitaceae</taxon>
        <taxon>Hirsutella</taxon>
    </lineage>
</organism>
<dbReference type="Proteomes" id="UP000054481">
    <property type="component" value="Unassembled WGS sequence"/>
</dbReference>
<dbReference type="OrthoDB" id="4909151at2759"/>
<reference evidence="1 2" key="1">
    <citation type="journal article" date="2014" name="Genome Biol. Evol.">
        <title>Comparative genomics and transcriptomics analyses reveal divergent lifestyle features of nematode endoparasitic fungus Hirsutella minnesotensis.</title>
        <authorList>
            <person name="Lai Y."/>
            <person name="Liu K."/>
            <person name="Zhang X."/>
            <person name="Zhang X."/>
            <person name="Li K."/>
            <person name="Wang N."/>
            <person name="Shu C."/>
            <person name="Wu Y."/>
            <person name="Wang C."/>
            <person name="Bushley K.E."/>
            <person name="Xiang M."/>
            <person name="Liu X."/>
        </authorList>
    </citation>
    <scope>NUCLEOTIDE SEQUENCE [LARGE SCALE GENOMIC DNA]</scope>
    <source>
        <strain evidence="1 2">3608</strain>
    </source>
</reference>
<dbReference type="EMBL" id="KQ030523">
    <property type="protein sequence ID" value="KJZ74776.1"/>
    <property type="molecule type" value="Genomic_DNA"/>
</dbReference>
<dbReference type="AlphaFoldDB" id="A0A0F7ZJX8"/>
<sequence length="200" mass="23255">MRVSTALVAAVAGPAAANPVEKDNRQPFEKWTREELREWNRADIKGRWPNLPESTLEAFSEDHWLEKYRKYKWAMEKIDYDWSKAYAMDPVVEDIHCNKKESYASCQSRCEAHYKHKLKLDVPILAGAQGVWFNLSHTNPGDCLQPRRLCWNVLDWERKEEVLVQQIGGEKMGPYVEGKIYADVKLLSGAIDVKGYRFYC</sequence>
<protein>
    <submittedName>
        <fullName evidence="1">Uncharacterized protein</fullName>
    </submittedName>
</protein>
<evidence type="ECO:0000313" key="2">
    <source>
        <dbReference type="Proteomes" id="UP000054481"/>
    </source>
</evidence>
<name>A0A0F7ZJX8_9HYPO</name>
<gene>
    <name evidence="1" type="ORF">HIM_05893</name>
</gene>
<keyword evidence="2" id="KW-1185">Reference proteome</keyword>
<accession>A0A0F7ZJX8</accession>
<proteinExistence type="predicted"/>